<dbReference type="Proteomes" id="UP000007089">
    <property type="component" value="Chromosome"/>
</dbReference>
<evidence type="ECO:0000256" key="2">
    <source>
        <dbReference type="ARBA" id="ARBA00023015"/>
    </source>
</evidence>
<keyword evidence="3" id="KW-0238">DNA-binding</keyword>
<gene>
    <name evidence="6" type="ordered locus">A2cp1_0379</name>
</gene>
<protein>
    <submittedName>
        <fullName evidence="6">Transcriptional regulator, LysR family</fullName>
    </submittedName>
</protein>
<dbReference type="GO" id="GO:0000976">
    <property type="term" value="F:transcription cis-regulatory region binding"/>
    <property type="evidence" value="ECO:0007669"/>
    <property type="project" value="TreeGrafter"/>
</dbReference>
<dbReference type="SUPFAM" id="SSF53850">
    <property type="entry name" value="Periplasmic binding protein-like II"/>
    <property type="match status" value="1"/>
</dbReference>
<dbReference type="InterPro" id="IPR036390">
    <property type="entry name" value="WH_DNA-bd_sf"/>
</dbReference>
<organism evidence="6 7">
    <name type="scientific">Anaeromyxobacter dehalogenans (strain ATCC BAA-258 / DSM 21875 / 2CP-1)</name>
    <dbReference type="NCBI Taxonomy" id="455488"/>
    <lineage>
        <taxon>Bacteria</taxon>
        <taxon>Pseudomonadati</taxon>
        <taxon>Myxococcota</taxon>
        <taxon>Myxococcia</taxon>
        <taxon>Myxococcales</taxon>
        <taxon>Cystobacterineae</taxon>
        <taxon>Anaeromyxobacteraceae</taxon>
        <taxon>Anaeromyxobacter</taxon>
    </lineage>
</organism>
<dbReference type="KEGG" id="acp:A2cp1_0379"/>
<keyword evidence="7" id="KW-1185">Reference proteome</keyword>
<dbReference type="SUPFAM" id="SSF46785">
    <property type="entry name" value="Winged helix' DNA-binding domain"/>
    <property type="match status" value="1"/>
</dbReference>
<dbReference type="Pfam" id="PF00126">
    <property type="entry name" value="HTH_1"/>
    <property type="match status" value="1"/>
</dbReference>
<keyword evidence="2" id="KW-0805">Transcription regulation</keyword>
<evidence type="ECO:0000259" key="5">
    <source>
        <dbReference type="PROSITE" id="PS50931"/>
    </source>
</evidence>
<dbReference type="GO" id="GO:0003700">
    <property type="term" value="F:DNA-binding transcription factor activity"/>
    <property type="evidence" value="ECO:0007669"/>
    <property type="project" value="InterPro"/>
</dbReference>
<dbReference type="InterPro" id="IPR005119">
    <property type="entry name" value="LysR_subst-bd"/>
</dbReference>
<accession>B8JA33</accession>
<dbReference type="RefSeq" id="WP_012631790.1">
    <property type="nucleotide sequence ID" value="NC_011891.1"/>
</dbReference>
<keyword evidence="4" id="KW-0804">Transcription</keyword>
<dbReference type="Gene3D" id="3.40.190.10">
    <property type="entry name" value="Periplasmic binding protein-like II"/>
    <property type="match status" value="2"/>
</dbReference>
<name>B8JA33_ANAD2</name>
<dbReference type="Pfam" id="PF03466">
    <property type="entry name" value="LysR_substrate"/>
    <property type="match status" value="1"/>
</dbReference>
<dbReference type="AlphaFoldDB" id="B8JA33"/>
<dbReference type="PANTHER" id="PTHR30126:SF39">
    <property type="entry name" value="HTH-TYPE TRANSCRIPTIONAL REGULATOR CYSL"/>
    <property type="match status" value="1"/>
</dbReference>
<dbReference type="EMBL" id="CP001359">
    <property type="protein sequence ID" value="ACL63736.1"/>
    <property type="molecule type" value="Genomic_DNA"/>
</dbReference>
<dbReference type="InterPro" id="IPR000847">
    <property type="entry name" value="LysR_HTH_N"/>
</dbReference>
<evidence type="ECO:0000313" key="6">
    <source>
        <dbReference type="EMBL" id="ACL63736.1"/>
    </source>
</evidence>
<feature type="domain" description="HTH lysR-type" evidence="5">
    <location>
        <begin position="4"/>
        <end position="61"/>
    </location>
</feature>
<proteinExistence type="inferred from homology"/>
<dbReference type="Gene3D" id="1.10.10.10">
    <property type="entry name" value="Winged helix-like DNA-binding domain superfamily/Winged helix DNA-binding domain"/>
    <property type="match status" value="1"/>
</dbReference>
<comment type="similarity">
    <text evidence="1">Belongs to the LysR transcriptional regulatory family.</text>
</comment>
<dbReference type="PROSITE" id="PS50931">
    <property type="entry name" value="HTH_LYSR"/>
    <property type="match status" value="1"/>
</dbReference>
<dbReference type="PANTHER" id="PTHR30126">
    <property type="entry name" value="HTH-TYPE TRANSCRIPTIONAL REGULATOR"/>
    <property type="match status" value="1"/>
</dbReference>
<evidence type="ECO:0000313" key="7">
    <source>
        <dbReference type="Proteomes" id="UP000007089"/>
    </source>
</evidence>
<sequence>MPRLDPRRLQSFREVALAGRISVAARTLHLSPSALSEQVRELERTCGRPLLLRTAHGVQLTADGQRLLEHAQRVDEALRAAEASMDREAEEGGPLVLGASQTTAAWVVPHLVAELRRARPGVAVRVEVGNTDAVLGWLAKGTVPLGLVEGLSRAPHVRLEPFARDEIVAAASSAAPAEILRLRRVAELDRVPIVWREVGSGTRAVVEKALRRAGVRRTRRHADLELGTNDAVKAAVQLGLGVGFLSRWAIRTELATGALRAIPLEGLRIERAFSWALPAGGVSGIAGRFLREAQRLAAGTVRPAWFP</sequence>
<evidence type="ECO:0000256" key="3">
    <source>
        <dbReference type="ARBA" id="ARBA00023125"/>
    </source>
</evidence>
<reference evidence="6" key="1">
    <citation type="submission" date="2009-01" db="EMBL/GenBank/DDBJ databases">
        <title>Complete sequence of Anaeromyxobacter dehalogenans 2CP-1.</title>
        <authorList>
            <consortium name="US DOE Joint Genome Institute"/>
            <person name="Lucas S."/>
            <person name="Copeland A."/>
            <person name="Lapidus A."/>
            <person name="Glavina del Rio T."/>
            <person name="Dalin E."/>
            <person name="Tice H."/>
            <person name="Bruce D."/>
            <person name="Goodwin L."/>
            <person name="Pitluck S."/>
            <person name="Saunders E."/>
            <person name="Brettin T."/>
            <person name="Detter J.C."/>
            <person name="Han C."/>
            <person name="Larimer F."/>
            <person name="Land M."/>
            <person name="Hauser L."/>
            <person name="Kyrpides N."/>
            <person name="Ovchinnikova G."/>
            <person name="Beliaev A.S."/>
            <person name="Richardson P."/>
        </authorList>
    </citation>
    <scope>NUCLEOTIDE SEQUENCE</scope>
    <source>
        <strain evidence="6">2CP-1</strain>
    </source>
</reference>
<evidence type="ECO:0000256" key="4">
    <source>
        <dbReference type="ARBA" id="ARBA00023163"/>
    </source>
</evidence>
<evidence type="ECO:0000256" key="1">
    <source>
        <dbReference type="ARBA" id="ARBA00009437"/>
    </source>
</evidence>
<dbReference type="InterPro" id="IPR036388">
    <property type="entry name" value="WH-like_DNA-bd_sf"/>
</dbReference>
<dbReference type="HOGENOM" id="CLU_039613_6_1_7"/>